<comment type="catalytic activity">
    <reaction evidence="1 18 19">
        <text>(6R)-NADHX = (6S)-NADHX</text>
        <dbReference type="Rhea" id="RHEA:32215"/>
        <dbReference type="ChEBI" id="CHEBI:64074"/>
        <dbReference type="ChEBI" id="CHEBI:64075"/>
        <dbReference type="EC" id="5.1.99.6"/>
    </reaction>
</comment>
<comment type="catalytic activity">
    <reaction evidence="16 17 19">
        <text>(6S)-NADPHX + ADP = AMP + phosphate + NADPH + H(+)</text>
        <dbReference type="Rhea" id="RHEA:32235"/>
        <dbReference type="ChEBI" id="CHEBI:15378"/>
        <dbReference type="ChEBI" id="CHEBI:43474"/>
        <dbReference type="ChEBI" id="CHEBI:57783"/>
        <dbReference type="ChEBI" id="CHEBI:64076"/>
        <dbReference type="ChEBI" id="CHEBI:456215"/>
        <dbReference type="ChEBI" id="CHEBI:456216"/>
        <dbReference type="EC" id="4.2.1.136"/>
    </reaction>
</comment>
<accession>A0A074M9U7</accession>
<dbReference type="EC" id="5.1.99.6" evidence="19"/>
<evidence type="ECO:0000256" key="4">
    <source>
        <dbReference type="ARBA" id="ARBA00009524"/>
    </source>
</evidence>
<dbReference type="RefSeq" id="WP_034957868.1">
    <property type="nucleotide sequence ID" value="NZ_JMIW01000001.1"/>
</dbReference>
<dbReference type="PANTHER" id="PTHR12592">
    <property type="entry name" value="ATP-DEPENDENT (S)-NAD(P)H-HYDRATE DEHYDRATASE FAMILY MEMBER"/>
    <property type="match status" value="1"/>
</dbReference>
<comment type="caution">
    <text evidence="22">The sequence shown here is derived from an EMBL/GenBank/DDBJ whole genome shotgun (WGS) entry which is preliminary data.</text>
</comment>
<evidence type="ECO:0000256" key="9">
    <source>
        <dbReference type="ARBA" id="ARBA00022958"/>
    </source>
</evidence>
<dbReference type="InterPro" id="IPR029056">
    <property type="entry name" value="Ribokinase-like"/>
</dbReference>
<feature type="binding site" evidence="18">
    <location>
        <position position="155"/>
    </location>
    <ligand>
        <name>K(+)</name>
        <dbReference type="ChEBI" id="CHEBI:29103"/>
    </ligand>
</feature>
<dbReference type="PANTHER" id="PTHR12592:SF0">
    <property type="entry name" value="ATP-DEPENDENT (S)-NAD(P)H-HYDRATE DEHYDRATASE"/>
    <property type="match status" value="1"/>
</dbReference>
<feature type="binding site" evidence="18">
    <location>
        <position position="152"/>
    </location>
    <ligand>
        <name>(6S)-NADPHX</name>
        <dbReference type="ChEBI" id="CHEBI:64076"/>
    </ligand>
</feature>
<dbReference type="CDD" id="cd01171">
    <property type="entry name" value="YXKO-related"/>
    <property type="match status" value="1"/>
</dbReference>
<dbReference type="EC" id="4.2.1.136" evidence="19"/>
<evidence type="ECO:0000256" key="5">
    <source>
        <dbReference type="ARBA" id="ARBA00022723"/>
    </source>
</evidence>
<keyword evidence="6 17" id="KW-0547">Nucleotide-binding</keyword>
<dbReference type="InterPro" id="IPR036652">
    <property type="entry name" value="YjeF_N_dom_sf"/>
</dbReference>
<dbReference type="GO" id="GO:0046872">
    <property type="term" value="F:metal ion binding"/>
    <property type="evidence" value="ECO:0007669"/>
    <property type="project" value="UniProtKB-UniRule"/>
</dbReference>
<dbReference type="PIRSF" id="PIRSF017184">
    <property type="entry name" value="Nnr"/>
    <property type="match status" value="1"/>
</dbReference>
<feature type="binding site" evidence="17">
    <location>
        <position position="244"/>
    </location>
    <ligand>
        <name>(6S)-NADPHX</name>
        <dbReference type="ChEBI" id="CHEBI:64076"/>
    </ligand>
</feature>
<name>A0A074M9U7_ERYLO</name>
<keyword evidence="9 18" id="KW-0630">Potassium</keyword>
<sequence>MASDNALSQILTTQQMRDAEQRIFDAGMPEFDLMQLASGRAAEWVRRIAAGRSVTVLCGPGNNGGDGYVIAHCLQKAGLEVTIVAPEAPKTPSAKQALALWGDDVLTSGGSVQGEVFVDCLFGSGLTRKLSGEHSLLLRDLAERHQMAIALDVPSGIASDSGAVLNERLPRFDVTLALGAWKFAHCLLPARDKMGTQRLVPIGVSALEEAAVRVTKPKLAPPAFADHKYSRGLAAIVGGDMPGASVLAAQAAMRAGAGYVKLAVHEAPNAGPELVVDTSHVRVALDDKRINAVLIGPGLARHEGSIKALETALKCKGALVLDADALHLVEPHMLDPQMSVLATPHDGELDALCRKFAIVADGRMARAKALAAMSGMVICAKGPDTIIASPQGEVAIAPPAPSWLSIAGTGDVLAGIAVSRMANGSDPFTAACEAVWLHGEAARICGPAFTSLELAQSVGRALARCL</sequence>
<comment type="function">
    <text evidence="17">Catalyzes the dehydration of the S-form of NAD(P)HX at the expense of ADP, which is converted to AMP. Together with NAD(P)HX epimerase, which catalyzes the epimerization of the S- and R-forms, the enzyme allows the repair of both epimers of NAD(P)HX, a damaged form of NAD(P)H that is a result of enzymatic or heat-dependent hydration.</text>
</comment>
<dbReference type="HAMAP" id="MF_01965">
    <property type="entry name" value="NADHX_dehydratase"/>
    <property type="match status" value="1"/>
</dbReference>
<dbReference type="PROSITE" id="PS51385">
    <property type="entry name" value="YJEF_N"/>
    <property type="match status" value="1"/>
</dbReference>
<evidence type="ECO:0000256" key="2">
    <source>
        <dbReference type="ARBA" id="ARBA00000909"/>
    </source>
</evidence>
<comment type="cofactor">
    <cofactor evidence="17">
        <name>Mg(2+)</name>
        <dbReference type="ChEBI" id="CHEBI:18420"/>
    </cofactor>
</comment>
<evidence type="ECO:0000256" key="19">
    <source>
        <dbReference type="PIRNR" id="PIRNR017184"/>
    </source>
</evidence>
<evidence type="ECO:0000256" key="12">
    <source>
        <dbReference type="ARBA" id="ARBA00023239"/>
    </source>
</evidence>
<dbReference type="NCBIfam" id="TIGR00196">
    <property type="entry name" value="yjeF_cterm"/>
    <property type="match status" value="1"/>
</dbReference>
<dbReference type="InterPro" id="IPR000631">
    <property type="entry name" value="CARKD"/>
</dbReference>
<comment type="similarity">
    <text evidence="18">Belongs to the NnrE/AIBP family.</text>
</comment>
<keyword evidence="22" id="KW-0418">Kinase</keyword>
<dbReference type="EMBL" id="JMIW01000001">
    <property type="protein sequence ID" value="KEO91581.1"/>
    <property type="molecule type" value="Genomic_DNA"/>
</dbReference>
<feature type="binding site" evidence="17">
    <location>
        <position position="410"/>
    </location>
    <ligand>
        <name>AMP</name>
        <dbReference type="ChEBI" id="CHEBI:456215"/>
    </ligand>
</feature>
<feature type="binding site" evidence="18">
    <location>
        <position position="119"/>
    </location>
    <ligand>
        <name>K(+)</name>
        <dbReference type="ChEBI" id="CHEBI:29103"/>
    </ligand>
</feature>
<dbReference type="GO" id="GO:0052855">
    <property type="term" value="F:ADP-dependent NAD(P)H-hydrate dehydratase activity"/>
    <property type="evidence" value="ECO:0007669"/>
    <property type="project" value="UniProtKB-UniRule"/>
</dbReference>
<dbReference type="eggNOG" id="COG0063">
    <property type="taxonomic scope" value="Bacteria"/>
</dbReference>
<evidence type="ECO:0000313" key="23">
    <source>
        <dbReference type="Proteomes" id="UP000027647"/>
    </source>
</evidence>
<dbReference type="GO" id="GO:0016301">
    <property type="term" value="F:kinase activity"/>
    <property type="evidence" value="ECO:0007669"/>
    <property type="project" value="UniProtKB-KW"/>
</dbReference>
<dbReference type="STRING" id="1044.EH31_02615"/>
<proteinExistence type="inferred from homology"/>
<dbReference type="Pfam" id="PF03853">
    <property type="entry name" value="YjeF_N"/>
    <property type="match status" value="1"/>
</dbReference>
<gene>
    <name evidence="18" type="primary">nnrE</name>
    <name evidence="17" type="synonym">nnrD</name>
    <name evidence="22" type="ORF">EH31_02615</name>
</gene>
<dbReference type="OrthoDB" id="9806925at2"/>
<evidence type="ECO:0000313" key="22">
    <source>
        <dbReference type="EMBL" id="KEO91581.1"/>
    </source>
</evidence>
<feature type="binding site" evidence="18">
    <location>
        <begin position="123"/>
        <end position="129"/>
    </location>
    <ligand>
        <name>(6S)-NADPHX</name>
        <dbReference type="ChEBI" id="CHEBI:64076"/>
    </ligand>
</feature>
<evidence type="ECO:0000256" key="14">
    <source>
        <dbReference type="ARBA" id="ARBA00025153"/>
    </source>
</evidence>
<keyword evidence="7 17" id="KW-0067">ATP-binding</keyword>
<dbReference type="Gene3D" id="3.40.50.10260">
    <property type="entry name" value="YjeF N-terminal domain"/>
    <property type="match status" value="1"/>
</dbReference>
<comment type="subunit">
    <text evidence="17">Homotetramer.</text>
</comment>
<comment type="catalytic activity">
    <reaction evidence="2 18 19">
        <text>(6R)-NADPHX = (6S)-NADPHX</text>
        <dbReference type="Rhea" id="RHEA:32227"/>
        <dbReference type="ChEBI" id="CHEBI:64076"/>
        <dbReference type="ChEBI" id="CHEBI:64077"/>
        <dbReference type="EC" id="5.1.99.6"/>
    </reaction>
</comment>
<keyword evidence="22" id="KW-0808">Transferase</keyword>
<reference evidence="22 23" key="1">
    <citation type="submission" date="2014-04" db="EMBL/GenBank/DDBJ databases">
        <title>A comprehensive comparison of genomes of Erythrobacter spp. strains.</title>
        <authorList>
            <person name="Zheng Q."/>
        </authorList>
    </citation>
    <scope>NUCLEOTIDE SEQUENCE [LARGE SCALE GENOMIC DNA]</scope>
    <source>
        <strain evidence="22 23">DSM 6997</strain>
    </source>
</reference>
<evidence type="ECO:0000256" key="8">
    <source>
        <dbReference type="ARBA" id="ARBA00022857"/>
    </source>
</evidence>
<feature type="domain" description="YjeF N-terminal" evidence="21">
    <location>
        <begin position="16"/>
        <end position="210"/>
    </location>
</feature>
<keyword evidence="8 17" id="KW-0521">NADP</keyword>
<dbReference type="Proteomes" id="UP000027647">
    <property type="component" value="Unassembled WGS sequence"/>
</dbReference>
<keyword evidence="10 17" id="KW-0520">NAD</keyword>
<evidence type="ECO:0000256" key="10">
    <source>
        <dbReference type="ARBA" id="ARBA00023027"/>
    </source>
</evidence>
<evidence type="ECO:0000256" key="16">
    <source>
        <dbReference type="ARBA" id="ARBA00049209"/>
    </source>
</evidence>
<comment type="cofactor">
    <cofactor evidence="18 19">
        <name>K(+)</name>
        <dbReference type="ChEBI" id="CHEBI:29103"/>
    </cofactor>
    <text evidence="18 19">Binds 1 potassium ion per subunit.</text>
</comment>
<comment type="function">
    <text evidence="18">Catalyzes the epimerization of the S- and R-forms of NAD(P)HX, a damaged form of NAD(P)H that is a result of enzymatic or heat-dependent hydration. This is a prerequisite for the S-specific NAD(P)H-hydrate dehydratase to allow the repair of both epimers of NAD(P)HX.</text>
</comment>
<dbReference type="GO" id="GO:0052856">
    <property type="term" value="F:NAD(P)HX epimerase activity"/>
    <property type="evidence" value="ECO:0007669"/>
    <property type="project" value="UniProtKB-UniRule"/>
</dbReference>
<dbReference type="GO" id="GO:0110051">
    <property type="term" value="P:metabolite repair"/>
    <property type="evidence" value="ECO:0007669"/>
    <property type="project" value="TreeGrafter"/>
</dbReference>
<dbReference type="NCBIfam" id="TIGR00197">
    <property type="entry name" value="yjeF_nterm"/>
    <property type="match status" value="1"/>
</dbReference>
<evidence type="ECO:0000256" key="15">
    <source>
        <dbReference type="ARBA" id="ARBA00048238"/>
    </source>
</evidence>
<comment type="function">
    <text evidence="14 19">Bifunctional enzyme that catalyzes the epimerization of the S- and R-forms of NAD(P)HX and the dehydration of the S-form of NAD(P)HX at the expense of ADP, which is converted to AMP. This allows the repair of both epimers of NAD(P)HX, a damaged form of NAD(P)H that is a result of enzymatic or heat-dependent hydration.</text>
</comment>
<comment type="caution">
    <text evidence="18">Lacks conserved residue(s) required for the propagation of feature annotation.</text>
</comment>
<feature type="binding site" evidence="17">
    <location>
        <position position="298"/>
    </location>
    <ligand>
        <name>(6S)-NADPHX</name>
        <dbReference type="ChEBI" id="CHEBI:64076"/>
    </ligand>
</feature>
<evidence type="ECO:0000256" key="13">
    <source>
        <dbReference type="ARBA" id="ARBA00023268"/>
    </source>
</evidence>
<evidence type="ECO:0000256" key="7">
    <source>
        <dbReference type="ARBA" id="ARBA00022840"/>
    </source>
</evidence>
<organism evidence="22 23">
    <name type="scientific">Erythrobacter longus</name>
    <dbReference type="NCBI Taxonomy" id="1044"/>
    <lineage>
        <taxon>Bacteria</taxon>
        <taxon>Pseudomonadati</taxon>
        <taxon>Pseudomonadota</taxon>
        <taxon>Alphaproteobacteria</taxon>
        <taxon>Sphingomonadales</taxon>
        <taxon>Erythrobacteraceae</taxon>
        <taxon>Erythrobacter/Porphyrobacter group</taxon>
        <taxon>Erythrobacter</taxon>
    </lineage>
</organism>
<keyword evidence="13" id="KW-0511">Multifunctional enzyme</keyword>
<evidence type="ECO:0000256" key="11">
    <source>
        <dbReference type="ARBA" id="ARBA00023235"/>
    </source>
</evidence>
<feature type="binding site" evidence="17">
    <location>
        <position position="411"/>
    </location>
    <ligand>
        <name>(6S)-NADPHX</name>
        <dbReference type="ChEBI" id="CHEBI:64076"/>
    </ligand>
</feature>
<dbReference type="Pfam" id="PF01256">
    <property type="entry name" value="Carb_kinase"/>
    <property type="match status" value="1"/>
</dbReference>
<dbReference type="SUPFAM" id="SSF64153">
    <property type="entry name" value="YjeF N-terminal domain-like"/>
    <property type="match status" value="1"/>
</dbReference>
<dbReference type="InterPro" id="IPR030677">
    <property type="entry name" value="Nnr"/>
</dbReference>
<dbReference type="eggNOG" id="COG0062">
    <property type="taxonomic scope" value="Bacteria"/>
</dbReference>
<dbReference type="AlphaFoldDB" id="A0A074M9U7"/>
<evidence type="ECO:0000256" key="1">
    <source>
        <dbReference type="ARBA" id="ARBA00000013"/>
    </source>
</evidence>
<evidence type="ECO:0000259" key="20">
    <source>
        <dbReference type="PROSITE" id="PS51383"/>
    </source>
</evidence>
<dbReference type="SUPFAM" id="SSF53613">
    <property type="entry name" value="Ribokinase-like"/>
    <property type="match status" value="1"/>
</dbReference>
<dbReference type="PROSITE" id="PS51383">
    <property type="entry name" value="YJEF_C_3"/>
    <property type="match status" value="1"/>
</dbReference>
<dbReference type="GO" id="GO:0005524">
    <property type="term" value="F:ATP binding"/>
    <property type="evidence" value="ECO:0007669"/>
    <property type="project" value="UniProtKB-UniRule"/>
</dbReference>
<evidence type="ECO:0000256" key="3">
    <source>
        <dbReference type="ARBA" id="ARBA00006001"/>
    </source>
</evidence>
<feature type="binding site" evidence="18">
    <location>
        <position position="63"/>
    </location>
    <ligand>
        <name>K(+)</name>
        <dbReference type="ChEBI" id="CHEBI:29103"/>
    </ligand>
</feature>
<keyword evidence="23" id="KW-1185">Reference proteome</keyword>
<dbReference type="InterPro" id="IPR004443">
    <property type="entry name" value="YjeF_N_dom"/>
</dbReference>
<keyword evidence="12 17" id="KW-0456">Lyase</keyword>
<comment type="catalytic activity">
    <reaction evidence="15 17 19">
        <text>(6S)-NADHX + ADP = AMP + phosphate + NADH + H(+)</text>
        <dbReference type="Rhea" id="RHEA:32223"/>
        <dbReference type="ChEBI" id="CHEBI:15378"/>
        <dbReference type="ChEBI" id="CHEBI:43474"/>
        <dbReference type="ChEBI" id="CHEBI:57945"/>
        <dbReference type="ChEBI" id="CHEBI:64074"/>
        <dbReference type="ChEBI" id="CHEBI:456215"/>
        <dbReference type="ChEBI" id="CHEBI:456216"/>
        <dbReference type="EC" id="4.2.1.136"/>
    </reaction>
</comment>
<evidence type="ECO:0000259" key="21">
    <source>
        <dbReference type="PROSITE" id="PS51385"/>
    </source>
</evidence>
<evidence type="ECO:0000256" key="18">
    <source>
        <dbReference type="HAMAP-Rule" id="MF_01966"/>
    </source>
</evidence>
<evidence type="ECO:0000256" key="6">
    <source>
        <dbReference type="ARBA" id="ARBA00022741"/>
    </source>
</evidence>
<feature type="domain" description="YjeF C-terminal" evidence="20">
    <location>
        <begin position="211"/>
        <end position="465"/>
    </location>
</feature>
<dbReference type="Gene3D" id="3.40.1190.20">
    <property type="match status" value="1"/>
</dbReference>
<keyword evidence="11 18" id="KW-0413">Isomerase</keyword>
<feature type="binding site" evidence="17">
    <location>
        <begin position="381"/>
        <end position="385"/>
    </location>
    <ligand>
        <name>AMP</name>
        <dbReference type="ChEBI" id="CHEBI:456215"/>
    </ligand>
</feature>
<comment type="similarity">
    <text evidence="3 19">In the N-terminal section; belongs to the NnrE/AIBP family.</text>
</comment>
<evidence type="ECO:0000256" key="17">
    <source>
        <dbReference type="HAMAP-Rule" id="MF_01965"/>
    </source>
</evidence>
<comment type="similarity">
    <text evidence="4 19">In the C-terminal section; belongs to the NnrD/CARKD family.</text>
</comment>
<dbReference type="GO" id="GO:0046496">
    <property type="term" value="P:nicotinamide nucleotide metabolic process"/>
    <property type="evidence" value="ECO:0007669"/>
    <property type="project" value="UniProtKB-UniRule"/>
</dbReference>
<feature type="binding site" evidence="17">
    <location>
        <position position="345"/>
    </location>
    <ligand>
        <name>(6S)-NADPHX</name>
        <dbReference type="ChEBI" id="CHEBI:64076"/>
    </ligand>
</feature>
<dbReference type="HAMAP" id="MF_01966">
    <property type="entry name" value="NADHX_epimerase"/>
    <property type="match status" value="1"/>
</dbReference>
<keyword evidence="5 18" id="KW-0479">Metal-binding</keyword>
<protein>
    <recommendedName>
        <fullName evidence="19">Bifunctional NAD(P)H-hydrate repair enzyme</fullName>
    </recommendedName>
    <alternativeName>
        <fullName evidence="19">Nicotinamide nucleotide repair protein</fullName>
    </alternativeName>
    <domain>
        <recommendedName>
            <fullName evidence="19">ADP-dependent (S)-NAD(P)H-hydrate dehydratase</fullName>
            <ecNumber evidence="19">4.2.1.136</ecNumber>
        </recommendedName>
        <alternativeName>
            <fullName evidence="19">ADP-dependent NAD(P)HX dehydratase</fullName>
        </alternativeName>
    </domain>
    <domain>
        <recommendedName>
            <fullName evidence="19">NAD(P)H-hydrate epimerase</fullName>
            <ecNumber evidence="19">5.1.99.6</ecNumber>
        </recommendedName>
    </domain>
</protein>
<feature type="binding site" evidence="18">
    <location>
        <begin position="62"/>
        <end position="66"/>
    </location>
    <ligand>
        <name>(6S)-NADPHX</name>
        <dbReference type="ChEBI" id="CHEBI:64076"/>
    </ligand>
</feature>
<comment type="similarity">
    <text evidence="17">Belongs to the NnrD/CARKD family.</text>
</comment>